<reference evidence="1 2" key="1">
    <citation type="submission" date="2021-01" db="EMBL/GenBank/DDBJ databases">
        <title>Whole genome shotgun sequence of Planobispora longispora NBRC 13918.</title>
        <authorList>
            <person name="Komaki H."/>
            <person name="Tamura T."/>
        </authorList>
    </citation>
    <scope>NUCLEOTIDE SEQUENCE [LARGE SCALE GENOMIC DNA]</scope>
    <source>
        <strain evidence="1 2">NBRC 13918</strain>
    </source>
</reference>
<name>A0A8J3RL29_9ACTN</name>
<accession>A0A8J3RL29</accession>
<dbReference type="AlphaFoldDB" id="A0A8J3RL29"/>
<dbReference type="Proteomes" id="UP000616724">
    <property type="component" value="Unassembled WGS sequence"/>
</dbReference>
<evidence type="ECO:0000313" key="1">
    <source>
        <dbReference type="EMBL" id="GIH76131.1"/>
    </source>
</evidence>
<sequence length="111" mass="12373">MTIMKVLPCQGLVIDQAPLGKKDQAGKLTETKGRYLAAVAEAEAWLVQQGFDPWEIAEMDLPRQVRRCWWHDDHGFVPDGWEGTGARPVLIVHVPVPAEPDPPQTVKVIKP</sequence>
<proteinExistence type="predicted"/>
<organism evidence="1 2">
    <name type="scientific">Planobispora longispora</name>
    <dbReference type="NCBI Taxonomy" id="28887"/>
    <lineage>
        <taxon>Bacteria</taxon>
        <taxon>Bacillati</taxon>
        <taxon>Actinomycetota</taxon>
        <taxon>Actinomycetes</taxon>
        <taxon>Streptosporangiales</taxon>
        <taxon>Streptosporangiaceae</taxon>
        <taxon>Planobispora</taxon>
    </lineage>
</organism>
<gene>
    <name evidence="1" type="ORF">Plo01_25600</name>
</gene>
<keyword evidence="2" id="KW-1185">Reference proteome</keyword>
<evidence type="ECO:0000313" key="2">
    <source>
        <dbReference type="Proteomes" id="UP000616724"/>
    </source>
</evidence>
<protein>
    <submittedName>
        <fullName evidence="1">Uncharacterized protein</fullName>
    </submittedName>
</protein>
<comment type="caution">
    <text evidence="1">The sequence shown here is derived from an EMBL/GenBank/DDBJ whole genome shotgun (WGS) entry which is preliminary data.</text>
</comment>
<dbReference type="EMBL" id="BOOH01000019">
    <property type="protein sequence ID" value="GIH76131.1"/>
    <property type="molecule type" value="Genomic_DNA"/>
</dbReference>